<dbReference type="Gene3D" id="2.40.400.10">
    <property type="entry name" value="Acetoacetate decarboxylase-like"/>
    <property type="match status" value="1"/>
</dbReference>
<dbReference type="SUPFAM" id="SSF160104">
    <property type="entry name" value="Acetoacetate decarboxylase-like"/>
    <property type="match status" value="1"/>
</dbReference>
<protein>
    <recommendedName>
        <fullName evidence="3">DUF2071 domain-containing protein</fullName>
    </recommendedName>
</protein>
<dbReference type="EMBL" id="LQWZ01000038">
    <property type="protein sequence ID" value="OAH52551.1"/>
    <property type="molecule type" value="Genomic_DNA"/>
</dbReference>
<gene>
    <name evidence="1" type="ORF">AWH48_14210</name>
</gene>
<proteinExistence type="predicted"/>
<dbReference type="Proteomes" id="UP000077271">
    <property type="component" value="Unassembled WGS sequence"/>
</dbReference>
<dbReference type="RefSeq" id="WP_018395272.1">
    <property type="nucleotide sequence ID" value="NZ_LQWZ01000038.1"/>
</dbReference>
<sequence length="247" mass="29155">MYKEFMEVEQRPYPLPSSPWIMKQTWTNMLFAHWSVSADLLRAHIPAQLQIDICDGSAWVSLIPFQTHHTRLHGMPKFPFYHSYLELNVRTYVTYEGIPGIYFFSLDANKWPIVTGAKIGAALPYKHARMKMTIKDPVVHYTSQRKHPGSPDELFQASYQQSSSIYVPDKESLEYWLLERYCFWTLKGNSLYRGDIHHDRWRITKAQADLYHNTMASFLPRHSFQNEPLLHFSSNKNVFTWPLQKVR</sequence>
<dbReference type="InterPro" id="IPR023375">
    <property type="entry name" value="ADC_dom_sf"/>
</dbReference>
<evidence type="ECO:0008006" key="3">
    <source>
        <dbReference type="Google" id="ProtNLM"/>
    </source>
</evidence>
<dbReference type="PANTHER" id="PTHR39186:SF1">
    <property type="entry name" value="DUF2071 DOMAIN-CONTAINING PROTEIN"/>
    <property type="match status" value="1"/>
</dbReference>
<dbReference type="PANTHER" id="PTHR39186">
    <property type="entry name" value="DUF2071 FAMILY PROTEIN"/>
    <property type="match status" value="1"/>
</dbReference>
<accession>A0A177KIZ1</accession>
<organism evidence="1 2">
    <name type="scientific">Domibacillus aminovorans</name>
    <dbReference type="NCBI Taxonomy" id="29332"/>
    <lineage>
        <taxon>Bacteria</taxon>
        <taxon>Bacillati</taxon>
        <taxon>Bacillota</taxon>
        <taxon>Bacilli</taxon>
        <taxon>Bacillales</taxon>
        <taxon>Bacillaceae</taxon>
        <taxon>Domibacillus</taxon>
    </lineage>
</organism>
<dbReference type="InterPro" id="IPR018644">
    <property type="entry name" value="DUF2071"/>
</dbReference>
<evidence type="ECO:0000313" key="1">
    <source>
        <dbReference type="EMBL" id="OAH52551.1"/>
    </source>
</evidence>
<dbReference type="AlphaFoldDB" id="A0A177KIZ1"/>
<reference evidence="1 2" key="1">
    <citation type="submission" date="2016-01" db="EMBL/GenBank/DDBJ databases">
        <title>Investigation of taxonomic status of Bacillus aminovorans.</title>
        <authorList>
            <person name="Verma A."/>
            <person name="Pal Y."/>
            <person name="Krishnamurthi S."/>
        </authorList>
    </citation>
    <scope>NUCLEOTIDE SEQUENCE [LARGE SCALE GENOMIC DNA]</scope>
    <source>
        <strain evidence="1 2">DSM 4337</strain>
    </source>
</reference>
<evidence type="ECO:0000313" key="2">
    <source>
        <dbReference type="Proteomes" id="UP000077271"/>
    </source>
</evidence>
<comment type="caution">
    <text evidence="1">The sequence shown here is derived from an EMBL/GenBank/DDBJ whole genome shotgun (WGS) entry which is preliminary data.</text>
</comment>
<name>A0A177KIZ1_9BACI</name>
<dbReference type="Pfam" id="PF09844">
    <property type="entry name" value="DUF2071"/>
    <property type="match status" value="1"/>
</dbReference>